<feature type="non-terminal residue" evidence="1">
    <location>
        <position position="77"/>
    </location>
</feature>
<sequence>MAWDQLKSAQCVTKVTPLDPDTPVSEDKIRFVCLSDTHGMVEKLENFVPPGDVLLHAGDITRLGFPSKLQEFNDFLG</sequence>
<protein>
    <recommendedName>
        <fullName evidence="3">Calcineurin-like phosphoesterase domain-containing protein</fullName>
    </recommendedName>
</protein>
<proteinExistence type="predicted"/>
<name>A0A8S3ZE33_9EUPU</name>
<evidence type="ECO:0000313" key="2">
    <source>
        <dbReference type="Proteomes" id="UP000678393"/>
    </source>
</evidence>
<dbReference type="EMBL" id="CAJHNH020002702">
    <property type="protein sequence ID" value="CAG5127499.1"/>
    <property type="molecule type" value="Genomic_DNA"/>
</dbReference>
<organism evidence="1 2">
    <name type="scientific">Candidula unifasciata</name>
    <dbReference type="NCBI Taxonomy" id="100452"/>
    <lineage>
        <taxon>Eukaryota</taxon>
        <taxon>Metazoa</taxon>
        <taxon>Spiralia</taxon>
        <taxon>Lophotrochozoa</taxon>
        <taxon>Mollusca</taxon>
        <taxon>Gastropoda</taxon>
        <taxon>Heterobranchia</taxon>
        <taxon>Euthyneura</taxon>
        <taxon>Panpulmonata</taxon>
        <taxon>Eupulmonata</taxon>
        <taxon>Stylommatophora</taxon>
        <taxon>Helicina</taxon>
        <taxon>Helicoidea</taxon>
        <taxon>Geomitridae</taxon>
        <taxon>Candidula</taxon>
    </lineage>
</organism>
<reference evidence="1" key="1">
    <citation type="submission" date="2021-04" db="EMBL/GenBank/DDBJ databases">
        <authorList>
            <consortium name="Molecular Ecology Group"/>
        </authorList>
    </citation>
    <scope>NUCLEOTIDE SEQUENCE</scope>
</reference>
<evidence type="ECO:0000313" key="1">
    <source>
        <dbReference type="EMBL" id="CAG5127499.1"/>
    </source>
</evidence>
<dbReference type="InterPro" id="IPR029052">
    <property type="entry name" value="Metallo-depent_PP-like"/>
</dbReference>
<keyword evidence="2" id="KW-1185">Reference proteome</keyword>
<dbReference type="SUPFAM" id="SSF56300">
    <property type="entry name" value="Metallo-dependent phosphatases"/>
    <property type="match status" value="1"/>
</dbReference>
<gene>
    <name evidence="1" type="ORF">CUNI_LOCUS13057</name>
</gene>
<dbReference type="Gene3D" id="3.60.21.10">
    <property type="match status" value="1"/>
</dbReference>
<accession>A0A8S3ZE33</accession>
<dbReference type="Proteomes" id="UP000678393">
    <property type="component" value="Unassembled WGS sequence"/>
</dbReference>
<dbReference type="OrthoDB" id="6155293at2759"/>
<dbReference type="PANTHER" id="PTHR12905">
    <property type="entry name" value="METALLOPHOSPHOESTERASE"/>
    <property type="match status" value="1"/>
</dbReference>
<dbReference type="AlphaFoldDB" id="A0A8S3ZE33"/>
<comment type="caution">
    <text evidence="1">The sequence shown here is derived from an EMBL/GenBank/DDBJ whole genome shotgun (WGS) entry which is preliminary data.</text>
</comment>
<dbReference type="InterPro" id="IPR051693">
    <property type="entry name" value="UPF0046_metallophosphoest"/>
</dbReference>
<evidence type="ECO:0008006" key="3">
    <source>
        <dbReference type="Google" id="ProtNLM"/>
    </source>
</evidence>
<dbReference type="PANTHER" id="PTHR12905:SF0">
    <property type="entry name" value="CALCINEURIN-LIKE PHOSPHOESTERASE DOMAIN-CONTAINING PROTEIN"/>
    <property type="match status" value="1"/>
</dbReference>